<feature type="compositionally biased region" description="Basic and acidic residues" evidence="2">
    <location>
        <begin position="46"/>
        <end position="57"/>
    </location>
</feature>
<dbReference type="Pfam" id="PF05532">
    <property type="entry name" value="CsbD"/>
    <property type="match status" value="1"/>
</dbReference>
<feature type="compositionally biased region" description="Basic and acidic residues" evidence="2">
    <location>
        <begin position="1"/>
        <end position="37"/>
    </location>
</feature>
<evidence type="ECO:0000256" key="1">
    <source>
        <dbReference type="ARBA" id="ARBA00009129"/>
    </source>
</evidence>
<proteinExistence type="inferred from homology"/>
<dbReference type="SUPFAM" id="SSF69047">
    <property type="entry name" value="Hypothetical protein YjbJ"/>
    <property type="match status" value="1"/>
</dbReference>
<evidence type="ECO:0000313" key="5">
    <source>
        <dbReference type="Proteomes" id="UP000537260"/>
    </source>
</evidence>
<dbReference type="RefSeq" id="WP_179578256.1">
    <property type="nucleotide sequence ID" value="NZ_JACCFM010000001.1"/>
</dbReference>
<evidence type="ECO:0000313" key="4">
    <source>
        <dbReference type="EMBL" id="NYJ19494.1"/>
    </source>
</evidence>
<gene>
    <name evidence="4" type="ORF">HNR05_001285</name>
</gene>
<feature type="region of interest" description="Disordered" evidence="2">
    <location>
        <begin position="1"/>
        <end position="57"/>
    </location>
</feature>
<protein>
    <submittedName>
        <fullName evidence="4">Uncharacterized protein YjbJ (UPF0337 family)</fullName>
    </submittedName>
</protein>
<comment type="similarity">
    <text evidence="1">Belongs to the UPF0337 (CsbD) family.</text>
</comment>
<organism evidence="4 5">
    <name type="scientific">Glaciibacter psychrotolerans</name>
    <dbReference type="NCBI Taxonomy" id="670054"/>
    <lineage>
        <taxon>Bacteria</taxon>
        <taxon>Bacillati</taxon>
        <taxon>Actinomycetota</taxon>
        <taxon>Actinomycetes</taxon>
        <taxon>Micrococcales</taxon>
        <taxon>Microbacteriaceae</taxon>
        <taxon>Glaciibacter</taxon>
    </lineage>
</organism>
<name>A0A7Z0ED84_9MICO</name>
<reference evidence="4 5" key="1">
    <citation type="submission" date="2020-07" db="EMBL/GenBank/DDBJ databases">
        <title>Sequencing the genomes of 1000 actinobacteria strains.</title>
        <authorList>
            <person name="Klenk H.-P."/>
        </authorList>
    </citation>
    <scope>NUCLEOTIDE SEQUENCE [LARGE SCALE GENOMIC DNA]</scope>
    <source>
        <strain evidence="4 5">LI1</strain>
    </source>
</reference>
<dbReference type="EMBL" id="JACCFM010000001">
    <property type="protein sequence ID" value="NYJ19494.1"/>
    <property type="molecule type" value="Genomic_DNA"/>
</dbReference>
<sequence>MSTSDKARHEAENVKGKIKEAVGHATGDDEKVVEGKGDQASAKLKKAGDDVKDAFTS</sequence>
<dbReference type="InterPro" id="IPR008462">
    <property type="entry name" value="CsbD"/>
</dbReference>
<evidence type="ECO:0000259" key="3">
    <source>
        <dbReference type="Pfam" id="PF05532"/>
    </source>
</evidence>
<comment type="caution">
    <text evidence="4">The sequence shown here is derived from an EMBL/GenBank/DDBJ whole genome shotgun (WGS) entry which is preliminary data.</text>
</comment>
<dbReference type="InterPro" id="IPR036629">
    <property type="entry name" value="YjbJ_sf"/>
</dbReference>
<evidence type="ECO:0000256" key="2">
    <source>
        <dbReference type="SAM" id="MobiDB-lite"/>
    </source>
</evidence>
<dbReference type="Proteomes" id="UP000537260">
    <property type="component" value="Unassembled WGS sequence"/>
</dbReference>
<dbReference type="Gene3D" id="1.10.1470.10">
    <property type="entry name" value="YjbJ"/>
    <property type="match status" value="1"/>
</dbReference>
<accession>A0A7Z0ED84</accession>
<dbReference type="AlphaFoldDB" id="A0A7Z0ED84"/>
<feature type="domain" description="CsbD-like" evidence="3">
    <location>
        <begin position="5"/>
        <end position="55"/>
    </location>
</feature>
<keyword evidence="5" id="KW-1185">Reference proteome</keyword>